<dbReference type="RefSeq" id="WP_189605423.1">
    <property type="nucleotide sequence ID" value="NZ_BMXB01000014.1"/>
</dbReference>
<keyword evidence="3" id="KW-1185">Reference proteome</keyword>
<dbReference type="EMBL" id="BMXB01000014">
    <property type="protein sequence ID" value="GHA45460.1"/>
    <property type="molecule type" value="Genomic_DNA"/>
</dbReference>
<dbReference type="AlphaFoldDB" id="A0A918VZ88"/>
<proteinExistence type="predicted"/>
<dbReference type="GO" id="GO:0016740">
    <property type="term" value="F:transferase activity"/>
    <property type="evidence" value="ECO:0007669"/>
    <property type="project" value="UniProtKB-KW"/>
</dbReference>
<dbReference type="Pfam" id="PF13524">
    <property type="entry name" value="Glyco_trans_1_2"/>
    <property type="match status" value="1"/>
</dbReference>
<reference evidence="2" key="1">
    <citation type="journal article" date="2014" name="Int. J. Syst. Evol. Microbiol.">
        <title>Complete genome sequence of Corynebacterium casei LMG S-19264T (=DSM 44701T), isolated from a smear-ripened cheese.</title>
        <authorList>
            <consortium name="US DOE Joint Genome Institute (JGI-PGF)"/>
            <person name="Walter F."/>
            <person name="Albersmeier A."/>
            <person name="Kalinowski J."/>
            <person name="Ruckert C."/>
        </authorList>
    </citation>
    <scope>NUCLEOTIDE SEQUENCE</scope>
    <source>
        <strain evidence="2">KCTC 12719</strain>
    </source>
</reference>
<evidence type="ECO:0000259" key="1">
    <source>
        <dbReference type="Pfam" id="PF13524"/>
    </source>
</evidence>
<feature type="domain" description="Spore protein YkvP/CgeB glycosyl transferase-like" evidence="1">
    <location>
        <begin position="200"/>
        <end position="345"/>
    </location>
</feature>
<accession>A0A918VZ88</accession>
<comment type="caution">
    <text evidence="2">The sequence shown here is derived from an EMBL/GenBank/DDBJ whole genome shotgun (WGS) entry which is preliminary data.</text>
</comment>
<organism evidence="2 3">
    <name type="scientific">Salinimicrobium marinum</name>
    <dbReference type="NCBI Taxonomy" id="680283"/>
    <lineage>
        <taxon>Bacteria</taxon>
        <taxon>Pseudomonadati</taxon>
        <taxon>Bacteroidota</taxon>
        <taxon>Flavobacteriia</taxon>
        <taxon>Flavobacteriales</taxon>
        <taxon>Flavobacteriaceae</taxon>
        <taxon>Salinimicrobium</taxon>
    </lineage>
</organism>
<evidence type="ECO:0000313" key="3">
    <source>
        <dbReference type="Proteomes" id="UP000610456"/>
    </source>
</evidence>
<reference evidence="2" key="2">
    <citation type="submission" date="2020-09" db="EMBL/GenBank/DDBJ databases">
        <authorList>
            <person name="Sun Q."/>
            <person name="Kim S."/>
        </authorList>
    </citation>
    <scope>NUCLEOTIDE SEQUENCE</scope>
    <source>
        <strain evidence="2">KCTC 12719</strain>
    </source>
</reference>
<dbReference type="Proteomes" id="UP000610456">
    <property type="component" value="Unassembled WGS sequence"/>
</dbReference>
<evidence type="ECO:0000313" key="2">
    <source>
        <dbReference type="EMBL" id="GHA45460.1"/>
    </source>
</evidence>
<dbReference type="InterPro" id="IPR055259">
    <property type="entry name" value="YkvP/CgeB_Glyco_trans-like"/>
</dbReference>
<protein>
    <submittedName>
        <fullName evidence="2">Glycosyl transferase</fullName>
    </submittedName>
</protein>
<sequence length="358" mass="40723">MKFVIIGLSVTSSWGNGHATTYRALLKELAALGHDILFLEKDVPYYAGNRDMPNPEFCKLGLYNTNEELKKDYATEVAEADVVIVGSYVQQGVEVGNWAIGTAKGITAYYDIDTPVTLAKLERKDYEYIDPDLISKYDLFLSFCGGPTLDLLENKYGSPMAKPLYCSVDPDLYHPEDNVKKWQMGYLGTYSDDRQPTLNELLIKSARDIQDTQFVVAGPQYPKEIEWPENVERIDHLPPAQHRSFYNSQKYTLNVTREDMIKAGYSPSVRLFEAAACGVPIISDYWDGIETIFEPGNEILIAKTSSEVLEYFRNISEEKRIQIGENARQKVLKHHTSRARAKELETYVKEILQPSEKF</sequence>
<dbReference type="Gene3D" id="3.40.50.2000">
    <property type="entry name" value="Glycogen Phosphorylase B"/>
    <property type="match status" value="1"/>
</dbReference>
<keyword evidence="2" id="KW-0808">Transferase</keyword>
<dbReference type="SUPFAM" id="SSF53756">
    <property type="entry name" value="UDP-Glycosyltransferase/glycogen phosphorylase"/>
    <property type="match status" value="1"/>
</dbReference>
<gene>
    <name evidence="2" type="ORF">GCM10007103_28140</name>
</gene>
<name>A0A918VZ88_9FLAO</name>